<comment type="caution">
    <text evidence="2">The sequence shown here is derived from an EMBL/GenBank/DDBJ whole genome shotgun (WGS) entry which is preliminary data.</text>
</comment>
<evidence type="ECO:0000256" key="1">
    <source>
        <dbReference type="SAM" id="MobiDB-lite"/>
    </source>
</evidence>
<dbReference type="AlphaFoldDB" id="A0A3S5FF16"/>
<dbReference type="InterPro" id="IPR036513">
    <property type="entry name" value="STAS_dom_sf"/>
</dbReference>
<gene>
    <name evidence="2" type="ORF">PXEA_LOCUS22295</name>
</gene>
<evidence type="ECO:0000313" key="3">
    <source>
        <dbReference type="Proteomes" id="UP000784294"/>
    </source>
</evidence>
<dbReference type="Proteomes" id="UP000784294">
    <property type="component" value="Unassembled WGS sequence"/>
</dbReference>
<proteinExistence type="predicted"/>
<name>A0A3S5FF16_9PLAT</name>
<dbReference type="Gene3D" id="3.30.750.24">
    <property type="entry name" value="STAS domain"/>
    <property type="match status" value="1"/>
</dbReference>
<dbReference type="EMBL" id="CAAALY010098276">
    <property type="protein sequence ID" value="VEL28855.1"/>
    <property type="molecule type" value="Genomic_DNA"/>
</dbReference>
<accession>A0A3S5FF16</accession>
<sequence>MNERNATNAYQLPGICIVRSSGPLFYANANSFYDGVLSLASQHCTFLTPVSSNDLPKDKPVSTPLPEAQGEEQFSPDGP</sequence>
<organism evidence="2 3">
    <name type="scientific">Protopolystoma xenopodis</name>
    <dbReference type="NCBI Taxonomy" id="117903"/>
    <lineage>
        <taxon>Eukaryota</taxon>
        <taxon>Metazoa</taxon>
        <taxon>Spiralia</taxon>
        <taxon>Lophotrochozoa</taxon>
        <taxon>Platyhelminthes</taxon>
        <taxon>Monogenea</taxon>
        <taxon>Polyopisthocotylea</taxon>
        <taxon>Polystomatidea</taxon>
        <taxon>Polystomatidae</taxon>
        <taxon>Protopolystoma</taxon>
    </lineage>
</organism>
<feature type="region of interest" description="Disordered" evidence="1">
    <location>
        <begin position="49"/>
        <end position="79"/>
    </location>
</feature>
<dbReference type="OrthoDB" id="288203at2759"/>
<reference evidence="2" key="1">
    <citation type="submission" date="2018-11" db="EMBL/GenBank/DDBJ databases">
        <authorList>
            <consortium name="Pathogen Informatics"/>
        </authorList>
    </citation>
    <scope>NUCLEOTIDE SEQUENCE</scope>
</reference>
<feature type="non-terminal residue" evidence="2">
    <location>
        <position position="1"/>
    </location>
</feature>
<evidence type="ECO:0000313" key="2">
    <source>
        <dbReference type="EMBL" id="VEL28855.1"/>
    </source>
</evidence>
<protein>
    <submittedName>
        <fullName evidence="2">Uncharacterized protein</fullName>
    </submittedName>
</protein>
<keyword evidence="3" id="KW-1185">Reference proteome</keyword>